<evidence type="ECO:0000256" key="4">
    <source>
        <dbReference type="ARBA" id="ARBA00022989"/>
    </source>
</evidence>
<keyword evidence="6" id="KW-0325">Glycoprotein</keyword>
<evidence type="ECO:0000313" key="12">
    <source>
        <dbReference type="Proteomes" id="UP001190700"/>
    </source>
</evidence>
<keyword evidence="2" id="KW-1003">Cell membrane</keyword>
<feature type="transmembrane region" description="Helical" evidence="8">
    <location>
        <begin position="319"/>
        <end position="339"/>
    </location>
</feature>
<evidence type="ECO:0000259" key="9">
    <source>
        <dbReference type="Pfam" id="PF04547"/>
    </source>
</evidence>
<dbReference type="Pfam" id="PF04547">
    <property type="entry name" value="Anoctamin"/>
    <property type="match status" value="1"/>
</dbReference>
<dbReference type="InterPro" id="IPR049452">
    <property type="entry name" value="Anoctamin_TM"/>
</dbReference>
<evidence type="ECO:0000256" key="1">
    <source>
        <dbReference type="ARBA" id="ARBA00004651"/>
    </source>
</evidence>
<feature type="transmembrane region" description="Helical" evidence="8">
    <location>
        <begin position="294"/>
        <end position="313"/>
    </location>
</feature>
<feature type="domain" description="Anoctamin transmembrane" evidence="9">
    <location>
        <begin position="273"/>
        <end position="718"/>
    </location>
</feature>
<dbReference type="AlphaFoldDB" id="A0AAE0FAH3"/>
<evidence type="ECO:0000256" key="5">
    <source>
        <dbReference type="ARBA" id="ARBA00023136"/>
    </source>
</evidence>
<name>A0AAE0FAH3_9CHLO</name>
<comment type="caution">
    <text evidence="11">The sequence shown here is derived from an EMBL/GenBank/DDBJ whole genome shotgun (WGS) entry which is preliminary data.</text>
</comment>
<evidence type="ECO:0000256" key="7">
    <source>
        <dbReference type="SAM" id="MobiDB-lite"/>
    </source>
</evidence>
<reference evidence="11 12" key="1">
    <citation type="journal article" date="2015" name="Genome Biol. Evol.">
        <title>Comparative Genomics of a Bacterivorous Green Alga Reveals Evolutionary Causalities and Consequences of Phago-Mixotrophic Mode of Nutrition.</title>
        <authorList>
            <person name="Burns J.A."/>
            <person name="Paasch A."/>
            <person name="Narechania A."/>
            <person name="Kim E."/>
        </authorList>
    </citation>
    <scope>NUCLEOTIDE SEQUENCE [LARGE SCALE GENOMIC DNA]</scope>
    <source>
        <strain evidence="11 12">PLY_AMNH</strain>
    </source>
</reference>
<keyword evidence="4 8" id="KW-1133">Transmembrane helix</keyword>
<keyword evidence="5 8" id="KW-0472">Membrane</keyword>
<dbReference type="PANTHER" id="PTHR12308">
    <property type="entry name" value="ANOCTAMIN"/>
    <property type="match status" value="1"/>
</dbReference>
<evidence type="ECO:0000256" key="2">
    <source>
        <dbReference type="ARBA" id="ARBA00022475"/>
    </source>
</evidence>
<dbReference type="EMBL" id="LGRX02022031">
    <property type="protein sequence ID" value="KAK3256019.1"/>
    <property type="molecule type" value="Genomic_DNA"/>
</dbReference>
<feature type="region of interest" description="Disordered" evidence="7">
    <location>
        <begin position="743"/>
        <end position="774"/>
    </location>
</feature>
<protein>
    <recommendedName>
        <fullName evidence="13">Anoctamin-like protein</fullName>
    </recommendedName>
</protein>
<keyword evidence="12" id="KW-1185">Reference proteome</keyword>
<feature type="transmembrane region" description="Helical" evidence="8">
    <location>
        <begin position="699"/>
        <end position="717"/>
    </location>
</feature>
<evidence type="ECO:0000256" key="6">
    <source>
        <dbReference type="ARBA" id="ARBA00023180"/>
    </source>
</evidence>
<gene>
    <name evidence="11" type="ORF">CYMTET_34819</name>
</gene>
<feature type="transmembrane region" description="Helical" evidence="8">
    <location>
        <begin position="412"/>
        <end position="434"/>
    </location>
</feature>
<feature type="transmembrane region" description="Helical" evidence="8">
    <location>
        <begin position="446"/>
        <end position="465"/>
    </location>
</feature>
<feature type="transmembrane region" description="Helical" evidence="8">
    <location>
        <begin position="612"/>
        <end position="635"/>
    </location>
</feature>
<dbReference type="GO" id="GO:0046983">
    <property type="term" value="F:protein dimerization activity"/>
    <property type="evidence" value="ECO:0007669"/>
    <property type="project" value="InterPro"/>
</dbReference>
<keyword evidence="3 8" id="KW-0812">Transmembrane</keyword>
<dbReference type="InterPro" id="IPR032394">
    <property type="entry name" value="Anoct_dimer"/>
</dbReference>
<feature type="transmembrane region" description="Helical" evidence="8">
    <location>
        <begin position="656"/>
        <end position="679"/>
    </location>
</feature>
<comment type="subcellular location">
    <subcellularLocation>
        <location evidence="1">Cell membrane</location>
        <topology evidence="1">Multi-pass membrane protein</topology>
    </subcellularLocation>
</comment>
<feature type="domain" description="Anoctamin dimerisation" evidence="10">
    <location>
        <begin position="111"/>
        <end position="258"/>
    </location>
</feature>
<evidence type="ECO:0000259" key="10">
    <source>
        <dbReference type="Pfam" id="PF16178"/>
    </source>
</evidence>
<organism evidence="11 12">
    <name type="scientific">Cymbomonas tetramitiformis</name>
    <dbReference type="NCBI Taxonomy" id="36881"/>
    <lineage>
        <taxon>Eukaryota</taxon>
        <taxon>Viridiplantae</taxon>
        <taxon>Chlorophyta</taxon>
        <taxon>Pyramimonadophyceae</taxon>
        <taxon>Pyramimonadales</taxon>
        <taxon>Pyramimonadaceae</taxon>
        <taxon>Cymbomonas</taxon>
    </lineage>
</organism>
<proteinExistence type="predicted"/>
<accession>A0AAE0FAH3</accession>
<evidence type="ECO:0000313" key="11">
    <source>
        <dbReference type="EMBL" id="KAK3256019.1"/>
    </source>
</evidence>
<evidence type="ECO:0000256" key="8">
    <source>
        <dbReference type="SAM" id="Phobius"/>
    </source>
</evidence>
<dbReference type="PANTHER" id="PTHR12308:SF73">
    <property type="entry name" value="ANOCTAMIN"/>
    <property type="match status" value="1"/>
</dbReference>
<dbReference type="Proteomes" id="UP001190700">
    <property type="component" value="Unassembled WGS sequence"/>
</dbReference>
<dbReference type="GO" id="GO:0005254">
    <property type="term" value="F:chloride channel activity"/>
    <property type="evidence" value="ECO:0007669"/>
    <property type="project" value="TreeGrafter"/>
</dbReference>
<dbReference type="GO" id="GO:0005886">
    <property type="term" value="C:plasma membrane"/>
    <property type="evidence" value="ECO:0007669"/>
    <property type="project" value="UniProtKB-SubCell"/>
</dbReference>
<dbReference type="InterPro" id="IPR007632">
    <property type="entry name" value="Anoctamin"/>
</dbReference>
<sequence>MAPLASFLSTENEHPASFYFGEKLSGEFHVPTADVPSSARHRWDILLELPLGPPKAPDGLEFDRVGSFVAKKVVRSVTTGEEEFFERVRKEQGKVISRLKEKFVVKCVDSTRRKVKYVKISATLERLKTFAQELKIRVPIAYTGEAFNFLRQGKECNTVVHTGHVEYSGESMDTPHWAHLIPEDEQLFFRSALRARIIRNIISLRRGRGGCGLDLEDLIEGDVINQVMPLHERQWEGSFRPSDGTKSPEEWLRKFWTEAWREPAWKMPFNLLQQYLGAKFAFYFAYNGYYIQQLLHLSMYCLLVTGPFVYSYAAGSQLFLHYSSAFNLVAYTVWGMRFVDGWRNKEMQTAYYWGMNGYLEREMNRPGFKGDKRHDQGMRSIDLANNIFNVPLQITRDGKETFYPEHKRKLTIWLISTPVITVIICAAMALYYLIHFMMAEYTGENIAGAVSVVFIMIFDELYTELATKLNDLENYRTDTDYDNAMILKLFTFQFLNNFGPLYVMLFMPFSKENAKLLYPSLNEDAEDYTYELRKQRLWHIQKQLITIFLIKPASRHVLTVLLPRVRKWYQVHYGSGKETLESHARFTCHDQQAERPPMREINDLYSGRMIQLAYVLMFGSIFPLGAIMSTMNNWIEIRVDAQKVLNTQRVMPSGASGIGSWALVIEIVVYGSIFSNTLIVFFATNAAEDWGIRRGVEGVTAYILVQIMLLVLCLVVHKTLAPSISLHVIAKDKYLQWKLSRSNDESSDDEAGPEQPERMESGLLSAEEDSASDDEVQTLTAVNKVFPITELNENESSFENSQLGSIEADIAKQLRLLGCMGVGRDQDPARYRPREAYDQAAEDYASTTVLAARFQAFFEANDDIASFHHLCAVKGKPVACPDIISGFPAPSSLTELAGISPG</sequence>
<feature type="transmembrane region" description="Helical" evidence="8">
    <location>
        <begin position="486"/>
        <end position="509"/>
    </location>
</feature>
<evidence type="ECO:0008006" key="13">
    <source>
        <dbReference type="Google" id="ProtNLM"/>
    </source>
</evidence>
<dbReference type="Pfam" id="PF16178">
    <property type="entry name" value="Anoct_dimer"/>
    <property type="match status" value="1"/>
</dbReference>
<evidence type="ECO:0000256" key="3">
    <source>
        <dbReference type="ARBA" id="ARBA00022692"/>
    </source>
</evidence>